<comment type="caution">
    <text evidence="2">The sequence shown here is derived from an EMBL/GenBank/DDBJ whole genome shotgun (WGS) entry which is preliminary data.</text>
</comment>
<dbReference type="RefSeq" id="WP_149403197.1">
    <property type="nucleotide sequence ID" value="NZ_BIXY01000066.1"/>
</dbReference>
<dbReference type="PANTHER" id="PTHR35010">
    <property type="entry name" value="BLL4672 PROTEIN-RELATED"/>
    <property type="match status" value="1"/>
</dbReference>
<name>A0A5A5TGN1_9CHLR</name>
<gene>
    <name evidence="2" type="ORF">KDI_38700</name>
</gene>
<evidence type="ECO:0000313" key="2">
    <source>
        <dbReference type="EMBL" id="GCF10306.1"/>
    </source>
</evidence>
<dbReference type="InterPro" id="IPR041413">
    <property type="entry name" value="MLTR_LBD"/>
</dbReference>
<reference evidence="2 3" key="1">
    <citation type="submission" date="2019-01" db="EMBL/GenBank/DDBJ databases">
        <title>Draft genome sequence of Dictyobacter sp. Uno17.</title>
        <authorList>
            <person name="Wang C.M."/>
            <person name="Zheng Y."/>
            <person name="Sakai Y."/>
            <person name="Abe K."/>
            <person name="Yokota A."/>
            <person name="Yabe S."/>
        </authorList>
    </citation>
    <scope>NUCLEOTIDE SEQUENCE [LARGE SCALE GENOMIC DNA]</scope>
    <source>
        <strain evidence="2 3">Uno17</strain>
    </source>
</reference>
<protein>
    <recommendedName>
        <fullName evidence="1">MmyB-like transcription regulator ligand binding domain-containing protein</fullName>
    </recommendedName>
</protein>
<dbReference type="PANTHER" id="PTHR35010:SF3">
    <property type="entry name" value="BLL4873 PROTEIN"/>
    <property type="match status" value="1"/>
</dbReference>
<accession>A0A5A5TGN1</accession>
<evidence type="ECO:0000259" key="1">
    <source>
        <dbReference type="Pfam" id="PF17765"/>
    </source>
</evidence>
<sequence>MQELLQELLCDSSEFRTWWPEHEVQRIQEGHKAFDHPEAGRLIFEHLTFQVYDTPNLKVTVYTPVEGTETPAKINQLLREWEGASLP</sequence>
<proteinExistence type="predicted"/>
<dbReference type="EMBL" id="BIXY01000066">
    <property type="protein sequence ID" value="GCF10306.1"/>
    <property type="molecule type" value="Genomic_DNA"/>
</dbReference>
<dbReference type="Pfam" id="PF17765">
    <property type="entry name" value="MLTR_LBD"/>
    <property type="match status" value="1"/>
</dbReference>
<dbReference type="OrthoDB" id="5346389at2"/>
<evidence type="ECO:0000313" key="3">
    <source>
        <dbReference type="Proteomes" id="UP000322530"/>
    </source>
</evidence>
<organism evidence="2 3">
    <name type="scientific">Dictyobacter arantiisoli</name>
    <dbReference type="NCBI Taxonomy" id="2014874"/>
    <lineage>
        <taxon>Bacteria</taxon>
        <taxon>Bacillati</taxon>
        <taxon>Chloroflexota</taxon>
        <taxon>Ktedonobacteria</taxon>
        <taxon>Ktedonobacterales</taxon>
        <taxon>Dictyobacteraceae</taxon>
        <taxon>Dictyobacter</taxon>
    </lineage>
</organism>
<dbReference type="Proteomes" id="UP000322530">
    <property type="component" value="Unassembled WGS sequence"/>
</dbReference>
<keyword evidence="3" id="KW-1185">Reference proteome</keyword>
<feature type="domain" description="MmyB-like transcription regulator ligand binding" evidence="1">
    <location>
        <begin position="1"/>
        <end position="77"/>
    </location>
</feature>
<dbReference type="AlphaFoldDB" id="A0A5A5TGN1"/>
<dbReference type="Gene3D" id="3.30.450.180">
    <property type="match status" value="1"/>
</dbReference>